<feature type="domain" description="Death" evidence="2">
    <location>
        <begin position="297"/>
        <end position="357"/>
    </location>
</feature>
<evidence type="ECO:0000259" key="2">
    <source>
        <dbReference type="PROSITE" id="PS50017"/>
    </source>
</evidence>
<dbReference type="CDD" id="cd01670">
    <property type="entry name" value="Death"/>
    <property type="match status" value="1"/>
</dbReference>
<keyword evidence="1" id="KW-0812">Transmembrane</keyword>
<dbReference type="SUPFAM" id="SSF47986">
    <property type="entry name" value="DEATH domain"/>
    <property type="match status" value="1"/>
</dbReference>
<dbReference type="Gene3D" id="1.10.533.10">
    <property type="entry name" value="Death Domain, Fas"/>
    <property type="match status" value="1"/>
</dbReference>
<feature type="transmembrane region" description="Helical" evidence="1">
    <location>
        <begin position="12"/>
        <end position="31"/>
    </location>
</feature>
<sequence length="678" mass="75726">MCKPDFFLSKGTLNWILLLFFIHISIVTYAVTIELDNGVILSIPLPKEKTLDKYSFSNTSLEPDGTKQNFYLHTHDSLGYMQLIPGKRQAPGWGTLYISIASVQKPSDTAHAPKTIGVKFAERRKIPYDPPVMASTEVTLTQIMGDRIVGVPRDCGPGEICTFLEQTDKSPSLQIQNGQVFSIMIPSVYYEDINFQQPTLIVNGKEYQMNHEALPDSLPDANTVIIMYFVPDKGKDEGEDEDEDVPVELHIHMTTPLPKAAETITDSRELTTADIQDLADRLHIGDIAVLIRTTAWLDEAAISTIKNQYPTNLYEAGFQLLSRVLDKLGSSLTLEVMAKGLEKIDHRNIAKKLRSGELKLSSEDEEFQKEMTSVGDWLDSHAEALAARMGMSEKAINDIKQDTKQPGYRLLYLAHEADKLSGVYEACNNMNLIALRGQVEGGEFPLLAIQLAKQATPRDVSKPKLRPVSLDGLNADLLRVKVDKFRANRVASRIISKEEREGFGKKIQTTMGDNDTVNQHSWESLTGYRTQISSYHSDKWGKGLTYGKFIEILNKTETLQGVSLAQYIAEQIRNGDVEKSLESEDYVHLAKLCKDSDYGRCLLILNRMKVEDELGILRADLIHSFGIKCNQGSNSGCTNKKLSSGVLVRKCDDMLNLEDEMARMKVSGVAKFPSTAKH</sequence>
<keyword evidence="4" id="KW-1185">Reference proteome</keyword>
<dbReference type="InterPro" id="IPR011029">
    <property type="entry name" value="DEATH-like_dom_sf"/>
</dbReference>
<organism evidence="3 4">
    <name type="scientific">Parendozoicomonas callyspongiae</name>
    <dbReference type="NCBI Taxonomy" id="2942213"/>
    <lineage>
        <taxon>Bacteria</taxon>
        <taxon>Pseudomonadati</taxon>
        <taxon>Pseudomonadota</taxon>
        <taxon>Gammaproteobacteria</taxon>
        <taxon>Oceanospirillales</taxon>
        <taxon>Endozoicomonadaceae</taxon>
        <taxon>Parendozoicomonas</taxon>
    </lineage>
</organism>
<evidence type="ECO:0000313" key="4">
    <source>
        <dbReference type="Proteomes" id="UP001203338"/>
    </source>
</evidence>
<dbReference type="EMBL" id="JAMFLX010000024">
    <property type="protein sequence ID" value="MCL6271380.1"/>
    <property type="molecule type" value="Genomic_DNA"/>
</dbReference>
<proteinExistence type="predicted"/>
<keyword evidence="1" id="KW-1133">Transmembrane helix</keyword>
<dbReference type="PROSITE" id="PS50017">
    <property type="entry name" value="DEATH_DOMAIN"/>
    <property type="match status" value="1"/>
</dbReference>
<dbReference type="InterPro" id="IPR000488">
    <property type="entry name" value="Death_dom"/>
</dbReference>
<protein>
    <submittedName>
        <fullName evidence="3">Death domain-containing protein</fullName>
    </submittedName>
</protein>
<evidence type="ECO:0000256" key="1">
    <source>
        <dbReference type="SAM" id="Phobius"/>
    </source>
</evidence>
<gene>
    <name evidence="3" type="ORF">M3P05_15775</name>
</gene>
<keyword evidence="1" id="KW-0472">Membrane</keyword>
<evidence type="ECO:0000313" key="3">
    <source>
        <dbReference type="EMBL" id="MCL6271380.1"/>
    </source>
</evidence>
<accession>A0ABT0PJ38</accession>
<comment type="caution">
    <text evidence="3">The sequence shown here is derived from an EMBL/GenBank/DDBJ whole genome shotgun (WGS) entry which is preliminary data.</text>
</comment>
<dbReference type="RefSeq" id="WP_249700978.1">
    <property type="nucleotide sequence ID" value="NZ_JAMFLX010000024.1"/>
</dbReference>
<reference evidence="3 4" key="1">
    <citation type="submission" date="2022-05" db="EMBL/GenBank/DDBJ databases">
        <authorList>
            <person name="Park J.-S."/>
        </authorList>
    </citation>
    <scope>NUCLEOTIDE SEQUENCE [LARGE SCALE GENOMIC DNA]</scope>
    <source>
        <strain evidence="3 4">2012CJ34-2</strain>
    </source>
</reference>
<name>A0ABT0PJ38_9GAMM</name>
<dbReference type="Proteomes" id="UP001203338">
    <property type="component" value="Unassembled WGS sequence"/>
</dbReference>